<reference evidence="7" key="3">
    <citation type="submission" date="2025-09" db="UniProtKB">
        <authorList>
            <consortium name="Ensembl"/>
        </authorList>
    </citation>
    <scope>IDENTIFICATION</scope>
</reference>
<organism evidence="7 8">
    <name type="scientific">Takifugu rubripes</name>
    <name type="common">Japanese pufferfish</name>
    <name type="synonym">Fugu rubripes</name>
    <dbReference type="NCBI Taxonomy" id="31033"/>
    <lineage>
        <taxon>Eukaryota</taxon>
        <taxon>Metazoa</taxon>
        <taxon>Chordata</taxon>
        <taxon>Craniata</taxon>
        <taxon>Vertebrata</taxon>
        <taxon>Euteleostomi</taxon>
        <taxon>Actinopterygii</taxon>
        <taxon>Neopterygii</taxon>
        <taxon>Teleostei</taxon>
        <taxon>Neoteleostei</taxon>
        <taxon>Acanthomorphata</taxon>
        <taxon>Eupercaria</taxon>
        <taxon>Tetraodontiformes</taxon>
        <taxon>Tetradontoidea</taxon>
        <taxon>Tetraodontidae</taxon>
        <taxon>Takifugu</taxon>
    </lineage>
</organism>
<evidence type="ECO:0000313" key="7">
    <source>
        <dbReference type="Ensembl" id="ENSTRUP00000076835.1"/>
    </source>
</evidence>
<dbReference type="InterPro" id="IPR001400">
    <property type="entry name" value="Somatotropin/Prolactin"/>
</dbReference>
<dbReference type="InterPro" id="IPR018116">
    <property type="entry name" value="Somatotropin_CS"/>
</dbReference>
<dbReference type="OMA" id="YWSMSQD"/>
<keyword evidence="4" id="KW-0732">Signal</keyword>
<evidence type="ECO:0000256" key="3">
    <source>
        <dbReference type="ARBA" id="ARBA00022525"/>
    </source>
</evidence>
<reference evidence="7" key="2">
    <citation type="submission" date="2025-08" db="UniProtKB">
        <authorList>
            <consortium name="Ensembl"/>
        </authorList>
    </citation>
    <scope>IDENTIFICATION</scope>
</reference>
<dbReference type="PANTHER" id="PTHR11417">
    <property type="entry name" value="SOMATOTROPIN,PROLACTIN"/>
    <property type="match status" value="1"/>
</dbReference>
<dbReference type="Proteomes" id="UP000005226">
    <property type="component" value="Chromosome 9"/>
</dbReference>
<comment type="subcellular location">
    <subcellularLocation>
        <location evidence="1 6">Secreted</location>
    </subcellularLocation>
</comment>
<protein>
    <submittedName>
        <fullName evidence="7">Prolactin-like</fullName>
    </submittedName>
</protein>
<dbReference type="GeneTree" id="ENSGT00950000182818"/>
<name>A0A674NUA4_TAKRU</name>
<dbReference type="GO" id="GO:0046427">
    <property type="term" value="P:positive regulation of receptor signaling pathway via JAK-STAT"/>
    <property type="evidence" value="ECO:0007669"/>
    <property type="project" value="TreeGrafter"/>
</dbReference>
<evidence type="ECO:0000256" key="4">
    <source>
        <dbReference type="ARBA" id="ARBA00022729"/>
    </source>
</evidence>
<dbReference type="AlphaFoldDB" id="A0A674NUA4"/>
<keyword evidence="5" id="KW-1015">Disulfide bond</keyword>
<evidence type="ECO:0000256" key="2">
    <source>
        <dbReference type="ARBA" id="ARBA00008474"/>
    </source>
</evidence>
<dbReference type="GO" id="GO:0031667">
    <property type="term" value="P:response to nutrient levels"/>
    <property type="evidence" value="ECO:0007669"/>
    <property type="project" value="TreeGrafter"/>
</dbReference>
<evidence type="ECO:0000256" key="1">
    <source>
        <dbReference type="ARBA" id="ARBA00004613"/>
    </source>
</evidence>
<dbReference type="PANTHER" id="PTHR11417:SF33">
    <property type="entry name" value="PROLACTIN LIKE"/>
    <property type="match status" value="1"/>
</dbReference>
<proteinExistence type="inferred from homology"/>
<dbReference type="GO" id="GO:0005179">
    <property type="term" value="F:hormone activity"/>
    <property type="evidence" value="ECO:0007669"/>
    <property type="project" value="UniProtKB-KW"/>
</dbReference>
<gene>
    <name evidence="7" type="primary">LOC101065978</name>
</gene>
<evidence type="ECO:0000313" key="8">
    <source>
        <dbReference type="Proteomes" id="UP000005226"/>
    </source>
</evidence>
<accession>A0A674NUA4</accession>
<evidence type="ECO:0000256" key="6">
    <source>
        <dbReference type="RuleBase" id="RU003618"/>
    </source>
</evidence>
<dbReference type="PROSITE" id="PS51257">
    <property type="entry name" value="PROKAR_LIPOPROTEIN"/>
    <property type="match status" value="1"/>
</dbReference>
<keyword evidence="8" id="KW-1185">Reference proteome</keyword>
<dbReference type="InterPro" id="IPR009079">
    <property type="entry name" value="4_helix_cytokine-like_core"/>
</dbReference>
<evidence type="ECO:0000256" key="5">
    <source>
        <dbReference type="ARBA" id="ARBA00023157"/>
    </source>
</evidence>
<dbReference type="Gene3D" id="1.20.1250.10">
    <property type="match status" value="1"/>
</dbReference>
<keyword evidence="6" id="KW-0372">Hormone</keyword>
<dbReference type="SUPFAM" id="SSF47266">
    <property type="entry name" value="4-helical cytokines"/>
    <property type="match status" value="1"/>
</dbReference>
<comment type="similarity">
    <text evidence="2 6">Belongs to the somatotropin/prolactin family.</text>
</comment>
<dbReference type="Ensembl" id="ENSTRUT00000082155.1">
    <property type="protein sequence ID" value="ENSTRUP00000076835.1"/>
    <property type="gene ID" value="ENSTRUG00000016693.3"/>
</dbReference>
<dbReference type="Pfam" id="PF00103">
    <property type="entry name" value="Hormone_1"/>
    <property type="match status" value="1"/>
</dbReference>
<sequence length="242" mass="27327">MQVFKGFLELNVVHLPVWMAALILACLDHCIRVDTFPVCSYSQAGCPLPLLADVFDRVIQQSSKMHAASSDLHSEYERYFLPSRKIIGKRKCHSYGIPTPDDKENAQNLGVREQLTEVILRLLRAWTDPLSRLYRSMSQGQNKDLNLSGSDKALEMSEMVRELREGVAKVAEKMKLLGVIRNSVGYITPHHSGPSAAVSFYKQGELDPGDHQDLLYCFKRDSNKVKNYLRILKCTTLPGLDC</sequence>
<dbReference type="PRINTS" id="PR00836">
    <property type="entry name" value="SOMATOTROPIN"/>
</dbReference>
<reference evidence="7 8" key="1">
    <citation type="journal article" date="2011" name="Genome Biol. Evol.">
        <title>Integration of the genetic map and genome assembly of fugu facilitates insights into distinct features of genome evolution in teleosts and mammals.</title>
        <authorList>
            <person name="Kai W."/>
            <person name="Kikuchi K."/>
            <person name="Tohari S."/>
            <person name="Chew A.K."/>
            <person name="Tay A."/>
            <person name="Fujiwara A."/>
            <person name="Hosoya S."/>
            <person name="Suetake H."/>
            <person name="Naruse K."/>
            <person name="Brenner S."/>
            <person name="Suzuki Y."/>
            <person name="Venkatesh B."/>
        </authorList>
    </citation>
    <scope>NUCLEOTIDE SEQUENCE [LARGE SCALE GENOMIC DNA]</scope>
</reference>
<keyword evidence="3" id="KW-0964">Secreted</keyword>
<dbReference type="PROSITE" id="PS00338">
    <property type="entry name" value="SOMATOTROPIN_2"/>
    <property type="match status" value="1"/>
</dbReference>
<dbReference type="GO" id="GO:0005615">
    <property type="term" value="C:extracellular space"/>
    <property type="evidence" value="ECO:0007669"/>
    <property type="project" value="TreeGrafter"/>
</dbReference>
<dbReference type="InParanoid" id="A0A674NUA4"/>